<evidence type="ECO:0000256" key="1">
    <source>
        <dbReference type="SAM" id="Phobius"/>
    </source>
</evidence>
<reference evidence="2" key="1">
    <citation type="submission" date="2020-06" db="EMBL/GenBank/DDBJ databases">
        <authorList>
            <consortium name="Plant Systems Biology data submission"/>
        </authorList>
    </citation>
    <scope>NUCLEOTIDE SEQUENCE</scope>
    <source>
        <strain evidence="2">D6</strain>
    </source>
</reference>
<keyword evidence="1" id="KW-0472">Membrane</keyword>
<keyword evidence="1" id="KW-1133">Transmembrane helix</keyword>
<gene>
    <name evidence="2" type="ORF">SEMRO_752_G197190.1</name>
</gene>
<dbReference type="EMBL" id="CAICTM010000751">
    <property type="protein sequence ID" value="CAB9515978.1"/>
    <property type="molecule type" value="Genomic_DNA"/>
</dbReference>
<evidence type="ECO:0000313" key="3">
    <source>
        <dbReference type="Proteomes" id="UP001153069"/>
    </source>
</evidence>
<keyword evidence="1" id="KW-0812">Transmembrane</keyword>
<dbReference type="OrthoDB" id="194565at2759"/>
<keyword evidence="3" id="KW-1185">Reference proteome</keyword>
<dbReference type="AlphaFoldDB" id="A0A9N8HI29"/>
<accession>A0A9N8HI29</accession>
<comment type="caution">
    <text evidence="2">The sequence shown here is derived from an EMBL/GenBank/DDBJ whole genome shotgun (WGS) entry which is preliminary data.</text>
</comment>
<dbReference type="Proteomes" id="UP001153069">
    <property type="component" value="Unassembled WGS sequence"/>
</dbReference>
<protein>
    <submittedName>
        <fullName evidence="2">Uncharacterized protein</fullName>
    </submittedName>
</protein>
<proteinExistence type="predicted"/>
<organism evidence="2 3">
    <name type="scientific">Seminavis robusta</name>
    <dbReference type="NCBI Taxonomy" id="568900"/>
    <lineage>
        <taxon>Eukaryota</taxon>
        <taxon>Sar</taxon>
        <taxon>Stramenopiles</taxon>
        <taxon>Ochrophyta</taxon>
        <taxon>Bacillariophyta</taxon>
        <taxon>Bacillariophyceae</taxon>
        <taxon>Bacillariophycidae</taxon>
        <taxon>Naviculales</taxon>
        <taxon>Naviculaceae</taxon>
        <taxon>Seminavis</taxon>
    </lineage>
</organism>
<feature type="transmembrane region" description="Helical" evidence="1">
    <location>
        <begin position="573"/>
        <end position="591"/>
    </location>
</feature>
<sequence length="624" mass="70205">MSSLISPQFHSRNDLREWPALLRKGARSLKIDPHFVDHMSDKFILSHNTPLPWQYHQNEYSTLDDVLVFFQHAPSYLHGQHIDIALCFKAAPRDLCHADPSEEVRHWMHMADTFFAQADVVVQQIQQEMSITLTFVLDGDGKPCDCLADKFLPWKSVWIDKDECSRDCYNSTDGFCQRFTILNDPITSDWRGMAAADAHYGKFGLNRNQTLQIWEPDAQLEISQLIEGYLQGYHQGVPSGGGLAFATNTDQAMFDTFTARPLAGTRHARGFNLVVQDDRGATEPSLEYKEPGKVMLRYQTNQKQVERTLTFQPFTKLEVGSPVHGILELGPTETSFFRDSSPRDIIQAELGTTAYHQLSSWSVLKVLDYSFIFAAVGGKVYAAANRDTYSASWDFRLIGLGTHVHASSLNTTVLLVTEGNHCYNSHENNIRAGPLVCSPQEHTKRHACPFALDYSVATAENWFLWLQGTRSVITSCNSHILHGTFSGGQKPSGALFPLHRSGDEKQQSEDKVGIMVAHEPFPENAQSQCGMPLTGEKGIVLASFAIPVVRDRFSETVQHETRVAMEESSFDDFMGIKVLFALGLLGCWLVLRWRRKRTEPYWYEGCSQDHQAAELVPVAVQEPV</sequence>
<evidence type="ECO:0000313" key="2">
    <source>
        <dbReference type="EMBL" id="CAB9515978.1"/>
    </source>
</evidence>
<name>A0A9N8HI29_9STRA</name>